<name>A0A520MRV2_9GAMM</name>
<evidence type="ECO:0008006" key="4">
    <source>
        <dbReference type="Google" id="ProtNLM"/>
    </source>
</evidence>
<evidence type="ECO:0000313" key="3">
    <source>
        <dbReference type="Proteomes" id="UP000316449"/>
    </source>
</evidence>
<protein>
    <recommendedName>
        <fullName evidence="4">Outer membrane lipoprotein carrier protein LolA</fullName>
    </recommendedName>
</protein>
<dbReference type="Proteomes" id="UP000316449">
    <property type="component" value="Unassembled WGS sequence"/>
</dbReference>
<dbReference type="AlphaFoldDB" id="A0A520MRV2"/>
<organism evidence="2 3">
    <name type="scientific">SAR86 cluster bacterium</name>
    <dbReference type="NCBI Taxonomy" id="2030880"/>
    <lineage>
        <taxon>Bacteria</taxon>
        <taxon>Pseudomonadati</taxon>
        <taxon>Pseudomonadota</taxon>
        <taxon>Gammaproteobacteria</taxon>
        <taxon>SAR86 cluster</taxon>
    </lineage>
</organism>
<proteinExistence type="predicted"/>
<reference evidence="2 3" key="1">
    <citation type="submission" date="2019-02" db="EMBL/GenBank/DDBJ databases">
        <title>Prokaryotic population dynamics and viral predation in marine succession experiment using metagenomics: the confinement effect.</title>
        <authorList>
            <person name="Haro-Moreno J.M."/>
            <person name="Rodriguez-Valera F."/>
            <person name="Lopez-Perez M."/>
        </authorList>
    </citation>
    <scope>NUCLEOTIDE SEQUENCE [LARGE SCALE GENOMIC DNA]</scope>
    <source>
        <strain evidence="2">MED-G165</strain>
    </source>
</reference>
<dbReference type="EMBL" id="SHBK01000021">
    <property type="protein sequence ID" value="RZO23944.1"/>
    <property type="molecule type" value="Genomic_DNA"/>
</dbReference>
<accession>A0A520MRV2</accession>
<comment type="caution">
    <text evidence="2">The sequence shown here is derived from an EMBL/GenBank/DDBJ whole genome shotgun (WGS) entry which is preliminary data.</text>
</comment>
<feature type="chain" id="PRO_5022014741" description="Outer membrane lipoprotein carrier protein LolA" evidence="1">
    <location>
        <begin position="20"/>
        <end position="169"/>
    </location>
</feature>
<evidence type="ECO:0000256" key="1">
    <source>
        <dbReference type="SAM" id="SignalP"/>
    </source>
</evidence>
<evidence type="ECO:0000313" key="2">
    <source>
        <dbReference type="EMBL" id="RZO23944.1"/>
    </source>
</evidence>
<keyword evidence="1" id="KW-0732">Signal</keyword>
<sequence length="169" mass="19246">MITKFFLILTFNFSVFAVASSSSSDLLNNELKKNYSFVERSLNQSDLKIETSTGKIFFDKTGVTVNVLTPFEENYRVEDGKLEIHDVFLDQKQIIDINNIDNFFLNILIDGIDDSAKGYSINQIDDSTLQIISTNRSDLITFSFIENKLNLIRYKDSIGVEHGIELTPL</sequence>
<gene>
    <name evidence="2" type="ORF">EVA98_02130</name>
</gene>
<feature type="signal peptide" evidence="1">
    <location>
        <begin position="1"/>
        <end position="19"/>
    </location>
</feature>